<dbReference type="Proteomes" id="UP000447434">
    <property type="component" value="Chromosome 6"/>
</dbReference>
<evidence type="ECO:0000313" key="1">
    <source>
        <dbReference type="EMBL" id="KAE9612606.1"/>
    </source>
</evidence>
<comment type="caution">
    <text evidence="1">The sequence shown here is derived from an EMBL/GenBank/DDBJ whole genome shotgun (WGS) entry which is preliminary data.</text>
</comment>
<gene>
    <name evidence="1" type="ORF">Lalb_Chr06g0174851</name>
</gene>
<keyword evidence="2" id="KW-1185">Reference proteome</keyword>
<protein>
    <submittedName>
        <fullName evidence="1">Putative isopenicillin N synthase</fullName>
    </submittedName>
</protein>
<evidence type="ECO:0000313" key="2">
    <source>
        <dbReference type="Proteomes" id="UP000447434"/>
    </source>
</evidence>
<accession>A0A6A4QGN3</accession>
<dbReference type="EMBL" id="WOCE01000006">
    <property type="protein sequence ID" value="KAE9612606.1"/>
    <property type="molecule type" value="Genomic_DNA"/>
</dbReference>
<organism evidence="1 2">
    <name type="scientific">Lupinus albus</name>
    <name type="common">White lupine</name>
    <name type="synonym">Lupinus termis</name>
    <dbReference type="NCBI Taxonomy" id="3870"/>
    <lineage>
        <taxon>Eukaryota</taxon>
        <taxon>Viridiplantae</taxon>
        <taxon>Streptophyta</taxon>
        <taxon>Embryophyta</taxon>
        <taxon>Tracheophyta</taxon>
        <taxon>Spermatophyta</taxon>
        <taxon>Magnoliopsida</taxon>
        <taxon>eudicotyledons</taxon>
        <taxon>Gunneridae</taxon>
        <taxon>Pentapetalae</taxon>
        <taxon>rosids</taxon>
        <taxon>fabids</taxon>
        <taxon>Fabales</taxon>
        <taxon>Fabaceae</taxon>
        <taxon>Papilionoideae</taxon>
        <taxon>50 kb inversion clade</taxon>
        <taxon>genistoids sensu lato</taxon>
        <taxon>core genistoids</taxon>
        <taxon>Genisteae</taxon>
        <taxon>Lupinus</taxon>
    </lineage>
</organism>
<dbReference type="OrthoDB" id="1434230at2759"/>
<name>A0A6A4QGN3_LUPAL</name>
<dbReference type="AlphaFoldDB" id="A0A6A4QGN3"/>
<reference evidence="2" key="1">
    <citation type="journal article" date="2020" name="Nat. Commun.">
        <title>Genome sequence of the cluster root forming white lupin.</title>
        <authorList>
            <person name="Hufnagel B."/>
            <person name="Marques A."/>
            <person name="Soriano A."/>
            <person name="Marques L."/>
            <person name="Divol F."/>
            <person name="Doumas P."/>
            <person name="Sallet E."/>
            <person name="Mancinotti D."/>
            <person name="Carrere S."/>
            <person name="Marande W."/>
            <person name="Arribat S."/>
            <person name="Keller J."/>
            <person name="Huneau C."/>
            <person name="Blein T."/>
            <person name="Aime D."/>
            <person name="Laguerre M."/>
            <person name="Taylor J."/>
            <person name="Schubert V."/>
            <person name="Nelson M."/>
            <person name="Geu-Flores F."/>
            <person name="Crespi M."/>
            <person name="Gallardo-Guerrero K."/>
            <person name="Delaux P.-M."/>
            <person name="Salse J."/>
            <person name="Berges H."/>
            <person name="Guyot R."/>
            <person name="Gouzy J."/>
            <person name="Peret B."/>
        </authorList>
    </citation>
    <scope>NUCLEOTIDE SEQUENCE [LARGE SCALE GENOMIC DNA]</scope>
    <source>
        <strain evidence="2">cv. Amiga</strain>
    </source>
</reference>
<sequence>MQWFIYQVALVILSHQLEMIPNTYFIYPLPESIIEPARDLLNENNAPIYKSMTFGEFNLNFFNKGPKIESELQS</sequence>
<proteinExistence type="predicted"/>